<accession>A0A1N7M672</accession>
<sequence length="315" mass="36871">MEDAVIHHWEATLGTKVYRVGTFRGHHLLETESGEWVVKRSRHPSHLRWWIWVDRELRHRGFDRMPAYVTDGREWVLTSRVESRPATYRNPEEIRKVAGLLSHFHWAGRGLLTPLASSGSQTLMERVEVRYRSFSQLMKSVNGVDGELGDLLREYGAVYRRYGKIARERLKNLPVRELIRWERGGRCVAHRDLASHNILIDGRGKSWLIDFETAEYDAQIGDLWQLLSRGLSEQDWDPAVLRETVATYEENRPLVPVERMILSVLLGFPNEFFREALGLTLKKTGYTEEKTLPYLKKIAHALPRWQDFLRDWAGW</sequence>
<evidence type="ECO:0000259" key="1">
    <source>
        <dbReference type="Pfam" id="PF01636"/>
    </source>
</evidence>
<keyword evidence="2" id="KW-0946">Virion</keyword>
<dbReference type="EMBL" id="FTOD01000005">
    <property type="protein sequence ID" value="SIS81499.1"/>
    <property type="molecule type" value="Genomic_DNA"/>
</dbReference>
<organism evidence="2 3">
    <name type="scientific">Kroppenstedtia eburnea</name>
    <dbReference type="NCBI Taxonomy" id="714067"/>
    <lineage>
        <taxon>Bacteria</taxon>
        <taxon>Bacillati</taxon>
        <taxon>Bacillota</taxon>
        <taxon>Bacilli</taxon>
        <taxon>Bacillales</taxon>
        <taxon>Thermoactinomycetaceae</taxon>
        <taxon>Kroppenstedtia</taxon>
    </lineage>
</organism>
<dbReference type="OrthoDB" id="2373610at2"/>
<dbReference type="InterPro" id="IPR047175">
    <property type="entry name" value="CotS-like"/>
</dbReference>
<reference evidence="3" key="1">
    <citation type="submission" date="2017-01" db="EMBL/GenBank/DDBJ databases">
        <authorList>
            <person name="Varghese N."/>
            <person name="Submissions S."/>
        </authorList>
    </citation>
    <scope>NUCLEOTIDE SEQUENCE [LARGE SCALE GENOMIC DNA]</scope>
    <source>
        <strain evidence="3">DSM 45196</strain>
    </source>
</reference>
<dbReference type="PANTHER" id="PTHR39179">
    <property type="entry name" value="SPORE COAT PROTEIN I"/>
    <property type="match status" value="1"/>
</dbReference>
<dbReference type="PANTHER" id="PTHR39179:SF3">
    <property type="entry name" value="COTS-RELATED PROTEIN"/>
    <property type="match status" value="1"/>
</dbReference>
<dbReference type="InterPro" id="IPR002575">
    <property type="entry name" value="Aminoglycoside_PTrfase"/>
</dbReference>
<evidence type="ECO:0000313" key="3">
    <source>
        <dbReference type="Proteomes" id="UP000186795"/>
    </source>
</evidence>
<dbReference type="Pfam" id="PF01636">
    <property type="entry name" value="APH"/>
    <property type="match status" value="1"/>
</dbReference>
<dbReference type="AlphaFoldDB" id="A0A1N7M672"/>
<dbReference type="RefSeq" id="WP_076524873.1">
    <property type="nucleotide sequence ID" value="NZ_CP048103.1"/>
</dbReference>
<dbReference type="InterPro" id="IPR011009">
    <property type="entry name" value="Kinase-like_dom_sf"/>
</dbReference>
<name>A0A1N7M672_9BACL</name>
<feature type="domain" description="Aminoglycoside phosphotransferase" evidence="1">
    <location>
        <begin position="29"/>
        <end position="250"/>
    </location>
</feature>
<evidence type="ECO:0000313" key="2">
    <source>
        <dbReference type="EMBL" id="SIS81499.1"/>
    </source>
</evidence>
<dbReference type="Proteomes" id="UP000186795">
    <property type="component" value="Unassembled WGS sequence"/>
</dbReference>
<gene>
    <name evidence="2" type="ORF">SAMN05421790_105224</name>
</gene>
<protein>
    <submittedName>
        <fullName evidence="2">Spore coat protein, CotS family</fullName>
    </submittedName>
</protein>
<dbReference type="GO" id="GO:0042601">
    <property type="term" value="C:endospore-forming forespore"/>
    <property type="evidence" value="ECO:0007669"/>
    <property type="project" value="TreeGrafter"/>
</dbReference>
<keyword evidence="3" id="KW-1185">Reference proteome</keyword>
<dbReference type="SUPFAM" id="SSF56112">
    <property type="entry name" value="Protein kinase-like (PK-like)"/>
    <property type="match status" value="1"/>
</dbReference>
<proteinExistence type="predicted"/>
<dbReference type="Gene3D" id="3.90.1200.10">
    <property type="match status" value="1"/>
</dbReference>
<keyword evidence="2" id="KW-0167">Capsid protein</keyword>